<protein>
    <recommendedName>
        <fullName evidence="4">VWFA domain-containing protein</fullName>
    </recommendedName>
</protein>
<dbReference type="STRING" id="42251.A0A2T6ZWK7"/>
<accession>A0A2T6ZWK7</accession>
<dbReference type="SUPFAM" id="SSF53300">
    <property type="entry name" value="vWA-like"/>
    <property type="match status" value="1"/>
</dbReference>
<evidence type="ECO:0008006" key="4">
    <source>
        <dbReference type="Google" id="ProtNLM"/>
    </source>
</evidence>
<evidence type="ECO:0000313" key="2">
    <source>
        <dbReference type="EMBL" id="PUU79856.1"/>
    </source>
</evidence>
<keyword evidence="3" id="KW-1185">Reference proteome</keyword>
<dbReference type="AlphaFoldDB" id="A0A2T6ZWK7"/>
<gene>
    <name evidence="2" type="ORF">B9Z19DRAFT_977489</name>
</gene>
<feature type="compositionally biased region" description="Acidic residues" evidence="1">
    <location>
        <begin position="30"/>
        <end position="41"/>
    </location>
</feature>
<evidence type="ECO:0000256" key="1">
    <source>
        <dbReference type="SAM" id="MobiDB-lite"/>
    </source>
</evidence>
<comment type="caution">
    <text evidence="2">The sequence shown here is derived from an EMBL/GenBank/DDBJ whole genome shotgun (WGS) entry which is preliminary data.</text>
</comment>
<name>A0A2T6ZWK7_TUBBO</name>
<sequence length="346" mass="38152">MAPLTRGQAKGALWFDGTEREQRASPEGQESSDSDFTDGEDGPPREGGNTDNQKPTVERLKGKLIPNGEEIGERLMNLIKRDRKGLQKIYGETEAELDKNLRAPIKRGEEMARKLITEMGCGYYIATDLTVLTLYDVVILIDDSDSMAYEENGARKETVIQFIDYITEICSMANESDILAMRFTKRAGGQKKSPGKSQEYLGHHRYSRMAGIGAGLKEILDEFVIGNPNQNKPLLVLTVTDGAGQKKGHLKNVIRDCVNERAGAGKGFDAVSFQFSRIGNDPGAAQLLIDLDQDPEIGEYIDVLPVEFDLPGQLEDKWFVLPKVLIGAILPDAMPPLPQLSSPSIR</sequence>
<dbReference type="PANTHER" id="PTHR34706">
    <property type="entry name" value="SLR1338 PROTEIN"/>
    <property type="match status" value="1"/>
</dbReference>
<dbReference type="OrthoDB" id="2142040at2759"/>
<evidence type="ECO:0000313" key="3">
    <source>
        <dbReference type="Proteomes" id="UP000244722"/>
    </source>
</evidence>
<dbReference type="EMBL" id="NESQ01000080">
    <property type="protein sequence ID" value="PUU79856.1"/>
    <property type="molecule type" value="Genomic_DNA"/>
</dbReference>
<feature type="region of interest" description="Disordered" evidence="1">
    <location>
        <begin position="1"/>
        <end position="56"/>
    </location>
</feature>
<organism evidence="2 3">
    <name type="scientific">Tuber borchii</name>
    <name type="common">White truffle</name>
    <dbReference type="NCBI Taxonomy" id="42251"/>
    <lineage>
        <taxon>Eukaryota</taxon>
        <taxon>Fungi</taxon>
        <taxon>Dikarya</taxon>
        <taxon>Ascomycota</taxon>
        <taxon>Pezizomycotina</taxon>
        <taxon>Pezizomycetes</taxon>
        <taxon>Pezizales</taxon>
        <taxon>Tuberaceae</taxon>
        <taxon>Tuber</taxon>
    </lineage>
</organism>
<dbReference type="PANTHER" id="PTHR34706:SF3">
    <property type="entry name" value="ANKYRIN REPEAT PROTEIN (AFU_ORTHOLOGUE AFUA_7G06200)"/>
    <property type="match status" value="1"/>
</dbReference>
<reference evidence="2 3" key="1">
    <citation type="submission" date="2017-04" db="EMBL/GenBank/DDBJ databases">
        <title>Draft genome sequence of Tuber borchii Vittad., a whitish edible truffle.</title>
        <authorList>
            <consortium name="DOE Joint Genome Institute"/>
            <person name="Murat C."/>
            <person name="Kuo A."/>
            <person name="Barry K.W."/>
            <person name="Clum A."/>
            <person name="Dockter R.B."/>
            <person name="Fauchery L."/>
            <person name="Iotti M."/>
            <person name="Kohler A."/>
            <person name="Labutti K."/>
            <person name="Lindquist E.A."/>
            <person name="Lipzen A."/>
            <person name="Ohm R.A."/>
            <person name="Wang M."/>
            <person name="Grigoriev I.V."/>
            <person name="Zambonelli A."/>
            <person name="Martin F.M."/>
        </authorList>
    </citation>
    <scope>NUCLEOTIDE SEQUENCE [LARGE SCALE GENOMIC DNA]</scope>
    <source>
        <strain evidence="2 3">Tbo3840</strain>
    </source>
</reference>
<dbReference type="InterPro" id="IPR036465">
    <property type="entry name" value="vWFA_dom_sf"/>
</dbReference>
<proteinExistence type="predicted"/>
<dbReference type="Proteomes" id="UP000244722">
    <property type="component" value="Unassembled WGS sequence"/>
</dbReference>